<keyword evidence="2" id="KW-1185">Reference proteome</keyword>
<name>A0AAN7BM93_9PEZI</name>
<evidence type="ECO:0000313" key="2">
    <source>
        <dbReference type="Proteomes" id="UP001301958"/>
    </source>
</evidence>
<accession>A0AAN7BM93</accession>
<comment type="caution">
    <text evidence="1">The sequence shown here is derived from an EMBL/GenBank/DDBJ whole genome shotgun (WGS) entry which is preliminary data.</text>
</comment>
<dbReference type="AlphaFoldDB" id="A0AAN7BM93"/>
<organism evidence="1 2">
    <name type="scientific">Podospora fimiseda</name>
    <dbReference type="NCBI Taxonomy" id="252190"/>
    <lineage>
        <taxon>Eukaryota</taxon>
        <taxon>Fungi</taxon>
        <taxon>Dikarya</taxon>
        <taxon>Ascomycota</taxon>
        <taxon>Pezizomycotina</taxon>
        <taxon>Sordariomycetes</taxon>
        <taxon>Sordariomycetidae</taxon>
        <taxon>Sordariales</taxon>
        <taxon>Podosporaceae</taxon>
        <taxon>Podospora</taxon>
    </lineage>
</organism>
<proteinExistence type="predicted"/>
<reference evidence="1" key="2">
    <citation type="submission" date="2023-05" db="EMBL/GenBank/DDBJ databases">
        <authorList>
            <consortium name="Lawrence Berkeley National Laboratory"/>
            <person name="Steindorff A."/>
            <person name="Hensen N."/>
            <person name="Bonometti L."/>
            <person name="Westerberg I."/>
            <person name="Brannstrom I.O."/>
            <person name="Guillou S."/>
            <person name="Cros-Aarteil S."/>
            <person name="Calhoun S."/>
            <person name="Haridas S."/>
            <person name="Kuo A."/>
            <person name="Mondo S."/>
            <person name="Pangilinan J."/>
            <person name="Riley R."/>
            <person name="Labutti K."/>
            <person name="Andreopoulos B."/>
            <person name="Lipzen A."/>
            <person name="Chen C."/>
            <person name="Yanf M."/>
            <person name="Daum C."/>
            <person name="Ng V."/>
            <person name="Clum A."/>
            <person name="Ohm R."/>
            <person name="Martin F."/>
            <person name="Silar P."/>
            <person name="Natvig D."/>
            <person name="Lalanne C."/>
            <person name="Gautier V."/>
            <person name="Ament-Velasquez S.L."/>
            <person name="Kruys A."/>
            <person name="Hutchinson M.I."/>
            <person name="Powell A.J."/>
            <person name="Barry K."/>
            <person name="Miller A.N."/>
            <person name="Grigoriev I.V."/>
            <person name="Debuchy R."/>
            <person name="Gladieux P."/>
            <person name="Thoren M.H."/>
            <person name="Johannesson H."/>
        </authorList>
    </citation>
    <scope>NUCLEOTIDE SEQUENCE</scope>
    <source>
        <strain evidence="1">CBS 990.96</strain>
    </source>
</reference>
<dbReference type="EMBL" id="MU865357">
    <property type="protein sequence ID" value="KAK4225911.1"/>
    <property type="molecule type" value="Genomic_DNA"/>
</dbReference>
<gene>
    <name evidence="1" type="ORF">QBC38DRAFT_250533</name>
</gene>
<dbReference type="Proteomes" id="UP001301958">
    <property type="component" value="Unassembled WGS sequence"/>
</dbReference>
<protein>
    <submittedName>
        <fullName evidence="1">Uncharacterized protein</fullName>
    </submittedName>
</protein>
<evidence type="ECO:0000313" key="1">
    <source>
        <dbReference type="EMBL" id="KAK4225911.1"/>
    </source>
</evidence>
<sequence>MPIFQGAIFPLVPFCGSSLAPVCLRPARRTVEGLFSGRLIDTSADQHPGHVSLFSPTPFFSSFFSLFSKVWSTTKGPLTVLRGLNYVGAETFQDQPSTFFFFSLSHHKTIKLSMVKECVVVFRIDKQEPQKKGSLGRITLPDLICLVTKGWFADHPRPMPRAPSFRDLERCHYPYSTLHMCLYNNTCSMTLIKASLEVYLRRSLYQ</sequence>
<reference evidence="1" key="1">
    <citation type="journal article" date="2023" name="Mol. Phylogenet. Evol.">
        <title>Genome-scale phylogeny and comparative genomics of the fungal order Sordariales.</title>
        <authorList>
            <person name="Hensen N."/>
            <person name="Bonometti L."/>
            <person name="Westerberg I."/>
            <person name="Brannstrom I.O."/>
            <person name="Guillou S."/>
            <person name="Cros-Aarteil S."/>
            <person name="Calhoun S."/>
            <person name="Haridas S."/>
            <person name="Kuo A."/>
            <person name="Mondo S."/>
            <person name="Pangilinan J."/>
            <person name="Riley R."/>
            <person name="LaButti K."/>
            <person name="Andreopoulos B."/>
            <person name="Lipzen A."/>
            <person name="Chen C."/>
            <person name="Yan M."/>
            <person name="Daum C."/>
            <person name="Ng V."/>
            <person name="Clum A."/>
            <person name="Steindorff A."/>
            <person name="Ohm R.A."/>
            <person name="Martin F."/>
            <person name="Silar P."/>
            <person name="Natvig D.O."/>
            <person name="Lalanne C."/>
            <person name="Gautier V."/>
            <person name="Ament-Velasquez S.L."/>
            <person name="Kruys A."/>
            <person name="Hutchinson M.I."/>
            <person name="Powell A.J."/>
            <person name="Barry K."/>
            <person name="Miller A.N."/>
            <person name="Grigoriev I.V."/>
            <person name="Debuchy R."/>
            <person name="Gladieux P."/>
            <person name="Hiltunen Thoren M."/>
            <person name="Johannesson H."/>
        </authorList>
    </citation>
    <scope>NUCLEOTIDE SEQUENCE</scope>
    <source>
        <strain evidence="1">CBS 990.96</strain>
    </source>
</reference>